<feature type="compositionally biased region" description="Low complexity" evidence="1">
    <location>
        <begin position="28"/>
        <end position="51"/>
    </location>
</feature>
<organism evidence="2 3">
    <name type="scientific">Paraconexibacter algicola</name>
    <dbReference type="NCBI Taxonomy" id="2133960"/>
    <lineage>
        <taxon>Bacteria</taxon>
        <taxon>Bacillati</taxon>
        <taxon>Actinomycetota</taxon>
        <taxon>Thermoleophilia</taxon>
        <taxon>Solirubrobacterales</taxon>
        <taxon>Paraconexibacteraceae</taxon>
        <taxon>Paraconexibacter</taxon>
    </lineage>
</organism>
<dbReference type="Pfam" id="PF01391">
    <property type="entry name" value="Collagen"/>
    <property type="match status" value="1"/>
</dbReference>
<feature type="compositionally biased region" description="Low complexity" evidence="1">
    <location>
        <begin position="77"/>
        <end position="99"/>
    </location>
</feature>
<evidence type="ECO:0000256" key="1">
    <source>
        <dbReference type="SAM" id="MobiDB-lite"/>
    </source>
</evidence>
<name>A0A2T4UKP7_9ACTN</name>
<sequence>MTSRRTLLLATVLSAVLGVLAVGAVSGAVTGGSSSSSSSSGSERPTASAAATKKKTSSRRGPRGPRGPRGLRGRTGPRGATGLVGPQGAPGAQGPQGPAAVEVARSLTVNWTQNRFAGRESASATLPSVGRVDVVCTDAEQVLQLTPARGDQRTALGLQRFEGTTGSHQQLLSTGPADPIRVTLPPNGMLTGTISLQPVAGDGGAGPAPATFTLSSAYVVNDGANNSCHVAAQILAAGS</sequence>
<dbReference type="RefSeq" id="WP_107568435.1">
    <property type="nucleotide sequence ID" value="NZ_PYYB01000001.1"/>
</dbReference>
<comment type="caution">
    <text evidence="2">The sequence shown here is derived from an EMBL/GenBank/DDBJ whole genome shotgun (WGS) entry which is preliminary data.</text>
</comment>
<evidence type="ECO:0000313" key="2">
    <source>
        <dbReference type="EMBL" id="PTL59791.1"/>
    </source>
</evidence>
<dbReference type="AlphaFoldDB" id="A0A2T4UKP7"/>
<feature type="compositionally biased region" description="Basic residues" evidence="1">
    <location>
        <begin position="52"/>
        <end position="63"/>
    </location>
</feature>
<keyword evidence="3" id="KW-1185">Reference proteome</keyword>
<evidence type="ECO:0000313" key="3">
    <source>
        <dbReference type="Proteomes" id="UP000240739"/>
    </source>
</evidence>
<feature type="region of interest" description="Disordered" evidence="1">
    <location>
        <begin position="28"/>
        <end position="99"/>
    </location>
</feature>
<reference evidence="2 3" key="1">
    <citation type="submission" date="2018-03" db="EMBL/GenBank/DDBJ databases">
        <title>Aquarubrobacter algicola gen. nov., sp. nov., a novel actinobacterium isolated from shallow eutrophic lake during the end of cyanobacterial harmful algal blooms.</title>
        <authorList>
            <person name="Chun S.J."/>
        </authorList>
    </citation>
    <scope>NUCLEOTIDE SEQUENCE [LARGE SCALE GENOMIC DNA]</scope>
    <source>
        <strain evidence="2 3">Seoho-28</strain>
    </source>
</reference>
<dbReference type="EMBL" id="PYYB01000001">
    <property type="protein sequence ID" value="PTL59791.1"/>
    <property type="molecule type" value="Genomic_DNA"/>
</dbReference>
<proteinExistence type="predicted"/>
<accession>A0A2T4UKP7</accession>
<gene>
    <name evidence="2" type="ORF">C7Y72_09085</name>
</gene>
<evidence type="ECO:0008006" key="4">
    <source>
        <dbReference type="Google" id="ProtNLM"/>
    </source>
</evidence>
<dbReference type="InterPro" id="IPR008160">
    <property type="entry name" value="Collagen"/>
</dbReference>
<protein>
    <recommendedName>
        <fullName evidence="4">Collagen-like protein</fullName>
    </recommendedName>
</protein>
<dbReference type="Proteomes" id="UP000240739">
    <property type="component" value="Unassembled WGS sequence"/>
</dbReference>